<dbReference type="PIRSF" id="PIRSF009320">
    <property type="entry name" value="Nuc_binding_HP_1000"/>
    <property type="match status" value="1"/>
</dbReference>
<dbReference type="RefSeq" id="WP_151069363.1">
    <property type="nucleotide sequence ID" value="NZ_CP032518.1"/>
</dbReference>
<name>A0A5P3VDQ2_9BURK</name>
<dbReference type="InterPro" id="IPR017746">
    <property type="entry name" value="Cellulose_synthase_operon_BcsQ"/>
</dbReference>
<evidence type="ECO:0000313" key="2">
    <source>
        <dbReference type="Proteomes" id="UP000325743"/>
    </source>
</evidence>
<dbReference type="PANTHER" id="PTHR13696">
    <property type="entry name" value="P-LOOP CONTAINING NUCLEOSIDE TRIPHOSPHATE HYDROLASE"/>
    <property type="match status" value="1"/>
</dbReference>
<gene>
    <name evidence="1" type="primary">yhjQ</name>
    <name evidence="1" type="ORF">D2917_01440</name>
</gene>
<dbReference type="SUPFAM" id="SSF52540">
    <property type="entry name" value="P-loop containing nucleoside triphosphate hydrolases"/>
    <property type="match status" value="1"/>
</dbReference>
<dbReference type="EMBL" id="CP032518">
    <property type="protein sequence ID" value="QEZ43029.1"/>
    <property type="molecule type" value="Genomic_DNA"/>
</dbReference>
<organism evidence="1 2">
    <name type="scientific">Cupriavidus oxalaticus</name>
    <dbReference type="NCBI Taxonomy" id="96344"/>
    <lineage>
        <taxon>Bacteria</taxon>
        <taxon>Pseudomonadati</taxon>
        <taxon>Pseudomonadota</taxon>
        <taxon>Betaproteobacteria</taxon>
        <taxon>Burkholderiales</taxon>
        <taxon>Burkholderiaceae</taxon>
        <taxon>Cupriavidus</taxon>
    </lineage>
</organism>
<dbReference type="Gene3D" id="3.40.50.300">
    <property type="entry name" value="P-loop containing nucleotide triphosphate hydrolases"/>
    <property type="match status" value="1"/>
</dbReference>
<dbReference type="InterPro" id="IPR050678">
    <property type="entry name" value="DNA_Partitioning_ATPase"/>
</dbReference>
<protein>
    <submittedName>
        <fullName evidence="1">Cellulose synthase operon protein YhjQ</fullName>
    </submittedName>
</protein>
<reference evidence="1 2" key="1">
    <citation type="submission" date="2018-09" db="EMBL/GenBank/DDBJ databases">
        <title>Complete genome sequence of Cupriavidus oxalaticus T2, a bacterium capable of phenol tolerance and degradation.</title>
        <authorList>
            <person name="Yan J."/>
        </authorList>
    </citation>
    <scope>NUCLEOTIDE SEQUENCE [LARGE SCALE GENOMIC DNA]</scope>
    <source>
        <strain evidence="1 2">T2</strain>
    </source>
</reference>
<dbReference type="CDD" id="cd02042">
    <property type="entry name" value="ParAB_family"/>
    <property type="match status" value="1"/>
</dbReference>
<dbReference type="Pfam" id="PF06564">
    <property type="entry name" value="CBP_BcsQ"/>
    <property type="match status" value="1"/>
</dbReference>
<proteinExistence type="predicted"/>
<dbReference type="AlphaFoldDB" id="A0A5P3VDQ2"/>
<dbReference type="NCBIfam" id="TIGR03371">
    <property type="entry name" value="cellulose_yhjQ"/>
    <property type="match status" value="1"/>
</dbReference>
<dbReference type="Proteomes" id="UP000325743">
    <property type="component" value="Chromosome 1"/>
</dbReference>
<evidence type="ECO:0000313" key="1">
    <source>
        <dbReference type="EMBL" id="QEZ43029.1"/>
    </source>
</evidence>
<dbReference type="InterPro" id="IPR027417">
    <property type="entry name" value="P-loop_NTPase"/>
</dbReference>
<sequence>MKIVAIVSAKGGVGKTTLSATLADTLAQAGNRVLAIDLDPQNALRLHFGMPVQDVAGHARATLAGERWLESIWPGGRALVMPFGGLNEADRATFEQHLATHPNWLRTQLDALGLAEDDIVVIDTPPGPSPYMRQALSCAHVCLVVTLPDAASYATLPLMDDLIRTYCERRPDFLGHALVINQVDMARQLGKDVVQVLRNQLGERVLGVIHQDQAVPEALAHDSTVVERSPHSQAGQDIRRCAAWLRGRLQAAPQATSQATLQEHA</sequence>
<accession>A0A5P3VDQ2</accession>
<dbReference type="PANTHER" id="PTHR13696:SF99">
    <property type="entry name" value="COBYRINIC ACID AC-DIAMIDE SYNTHASE"/>
    <property type="match status" value="1"/>
</dbReference>